<accession>A0A6J7UK54</accession>
<reference evidence="1" key="1">
    <citation type="submission" date="2020-05" db="EMBL/GenBank/DDBJ databases">
        <authorList>
            <person name="Chiriac C."/>
            <person name="Salcher M."/>
            <person name="Ghai R."/>
            <person name="Kavagutti S V."/>
        </authorList>
    </citation>
    <scope>NUCLEOTIDE SEQUENCE</scope>
</reference>
<proteinExistence type="predicted"/>
<dbReference type="AlphaFoldDB" id="A0A6J7UK54"/>
<sequence length="51" mass="5190">MKPAQYAALNASTAPGFSNETLASLTAPQEKALKPAFVNALTAAQKAALNS</sequence>
<organism evidence="1">
    <name type="scientific">freshwater metagenome</name>
    <dbReference type="NCBI Taxonomy" id="449393"/>
    <lineage>
        <taxon>unclassified sequences</taxon>
        <taxon>metagenomes</taxon>
        <taxon>ecological metagenomes</taxon>
    </lineage>
</organism>
<gene>
    <name evidence="1" type="ORF">UFOPK4345_00658</name>
</gene>
<name>A0A6J7UK54_9ZZZZ</name>
<protein>
    <submittedName>
        <fullName evidence="1">Unannotated protein</fullName>
    </submittedName>
</protein>
<evidence type="ECO:0000313" key="1">
    <source>
        <dbReference type="EMBL" id="CAB5064427.1"/>
    </source>
</evidence>
<dbReference type="EMBL" id="CAFBQV010000085">
    <property type="protein sequence ID" value="CAB5064427.1"/>
    <property type="molecule type" value="Genomic_DNA"/>
</dbReference>